<evidence type="ECO:0000256" key="6">
    <source>
        <dbReference type="SAM" id="Phobius"/>
    </source>
</evidence>
<keyword evidence="8" id="KW-1185">Reference proteome</keyword>
<dbReference type="Pfam" id="PF01594">
    <property type="entry name" value="AI-2E_transport"/>
    <property type="match status" value="1"/>
</dbReference>
<organism evidence="7 8">
    <name type="scientific">Limnobacter humi</name>
    <dbReference type="NCBI Taxonomy" id="1778671"/>
    <lineage>
        <taxon>Bacteria</taxon>
        <taxon>Pseudomonadati</taxon>
        <taxon>Pseudomonadota</taxon>
        <taxon>Betaproteobacteria</taxon>
        <taxon>Burkholderiales</taxon>
        <taxon>Burkholderiaceae</taxon>
        <taxon>Limnobacter</taxon>
    </lineage>
</organism>
<protein>
    <submittedName>
        <fullName evidence="7">AI-2E family transporter</fullName>
    </submittedName>
</protein>
<dbReference type="PANTHER" id="PTHR21716">
    <property type="entry name" value="TRANSMEMBRANE PROTEIN"/>
    <property type="match status" value="1"/>
</dbReference>
<evidence type="ECO:0000313" key="8">
    <source>
        <dbReference type="Proteomes" id="UP001204142"/>
    </source>
</evidence>
<feature type="transmembrane region" description="Helical" evidence="6">
    <location>
        <begin position="165"/>
        <end position="189"/>
    </location>
</feature>
<keyword evidence="3 6" id="KW-0812">Transmembrane</keyword>
<feature type="transmembrane region" description="Helical" evidence="6">
    <location>
        <begin position="72"/>
        <end position="93"/>
    </location>
</feature>
<evidence type="ECO:0000256" key="5">
    <source>
        <dbReference type="ARBA" id="ARBA00023136"/>
    </source>
</evidence>
<dbReference type="PANTHER" id="PTHR21716:SF64">
    <property type="entry name" value="AI-2 TRANSPORT PROTEIN TQSA"/>
    <property type="match status" value="1"/>
</dbReference>
<dbReference type="InterPro" id="IPR002549">
    <property type="entry name" value="AI-2E-like"/>
</dbReference>
<feature type="transmembrane region" description="Helical" evidence="6">
    <location>
        <begin position="287"/>
        <end position="310"/>
    </location>
</feature>
<feature type="transmembrane region" description="Helical" evidence="6">
    <location>
        <begin position="20"/>
        <end position="52"/>
    </location>
</feature>
<gene>
    <name evidence="7" type="ORF">NQT62_03120</name>
</gene>
<feature type="transmembrane region" description="Helical" evidence="6">
    <location>
        <begin position="221"/>
        <end position="243"/>
    </location>
</feature>
<accession>A0ABT1WD30</accession>
<sequence length="375" mass="41061">MTNPKIALSDLVRQFYQRHWGLLLTLALVLAGLVALWSVLAPFVAAFFLAYLMANPSRWVYKKLRGRLPLSLCAVLTFVLLVVVLLSFGLLFIPVVNTQLELIENNLPQLLLNIKQTVLPWLQQTFGWNWAMDSETFRAKVALLMKENRDSLAELSTALVRSGSASVLGITGFVSLTVISTLFILPGWLQMSSNAKQFFPPHVWKRFSPLLREMDEVLGEYVKGVVIVIAFLSVYYSVGLSLAGLKSGWAIGILAGLLSIVPYLGLTVAMVVAVLTSALELQGVWPIAWVLLVFVSGQLIEGFVLTPMVVGDKIGLSALAVIFALAFFGALFGLVGVFLALPLAAIAKVVYQHTLAAYQASAYYQQGLNKDEQGR</sequence>
<evidence type="ECO:0000256" key="4">
    <source>
        <dbReference type="ARBA" id="ARBA00022989"/>
    </source>
</evidence>
<evidence type="ECO:0000256" key="1">
    <source>
        <dbReference type="ARBA" id="ARBA00004141"/>
    </source>
</evidence>
<proteinExistence type="inferred from homology"/>
<dbReference type="Proteomes" id="UP001204142">
    <property type="component" value="Unassembled WGS sequence"/>
</dbReference>
<comment type="similarity">
    <text evidence="2">Belongs to the autoinducer-2 exporter (AI-2E) (TC 2.A.86) family.</text>
</comment>
<reference evidence="7 8" key="1">
    <citation type="submission" date="2022-07" db="EMBL/GenBank/DDBJ databases">
        <authorList>
            <person name="Xamxidin M."/>
            <person name="Wu M."/>
        </authorList>
    </citation>
    <scope>NUCLEOTIDE SEQUENCE [LARGE SCALE GENOMIC DNA]</scope>
    <source>
        <strain evidence="7 8">NBRC 111650</strain>
    </source>
</reference>
<keyword evidence="4 6" id="KW-1133">Transmembrane helix</keyword>
<keyword evidence="5 6" id="KW-0472">Membrane</keyword>
<evidence type="ECO:0000313" key="7">
    <source>
        <dbReference type="EMBL" id="MCQ8895429.1"/>
    </source>
</evidence>
<evidence type="ECO:0000256" key="2">
    <source>
        <dbReference type="ARBA" id="ARBA00009773"/>
    </source>
</evidence>
<comment type="subcellular location">
    <subcellularLocation>
        <location evidence="1">Membrane</location>
        <topology evidence="1">Multi-pass membrane protein</topology>
    </subcellularLocation>
</comment>
<feature type="transmembrane region" description="Helical" evidence="6">
    <location>
        <begin position="316"/>
        <end position="341"/>
    </location>
</feature>
<evidence type="ECO:0000256" key="3">
    <source>
        <dbReference type="ARBA" id="ARBA00022692"/>
    </source>
</evidence>
<dbReference type="RefSeq" id="WP_256763108.1">
    <property type="nucleotide sequence ID" value="NZ_JANIGO010000001.1"/>
</dbReference>
<dbReference type="EMBL" id="JANIGO010000001">
    <property type="protein sequence ID" value="MCQ8895429.1"/>
    <property type="molecule type" value="Genomic_DNA"/>
</dbReference>
<comment type="caution">
    <text evidence="7">The sequence shown here is derived from an EMBL/GenBank/DDBJ whole genome shotgun (WGS) entry which is preliminary data.</text>
</comment>
<name>A0ABT1WD30_9BURK</name>
<feature type="transmembrane region" description="Helical" evidence="6">
    <location>
        <begin position="249"/>
        <end position="275"/>
    </location>
</feature>